<name>A0A2M3ZXR6_9DIPT</name>
<proteinExistence type="predicted"/>
<dbReference type="EMBL" id="GGFM01012427">
    <property type="protein sequence ID" value="MBW33178.1"/>
    <property type="molecule type" value="Transcribed_RNA"/>
</dbReference>
<accession>A0A2M3ZXR6</accession>
<evidence type="ECO:0000313" key="1">
    <source>
        <dbReference type="EMBL" id="MBW33178.1"/>
    </source>
</evidence>
<dbReference type="AlphaFoldDB" id="A0A2M3ZXR6"/>
<organism evidence="1">
    <name type="scientific">Anopheles braziliensis</name>
    <dbReference type="NCBI Taxonomy" id="58242"/>
    <lineage>
        <taxon>Eukaryota</taxon>
        <taxon>Metazoa</taxon>
        <taxon>Ecdysozoa</taxon>
        <taxon>Arthropoda</taxon>
        <taxon>Hexapoda</taxon>
        <taxon>Insecta</taxon>
        <taxon>Pterygota</taxon>
        <taxon>Neoptera</taxon>
        <taxon>Endopterygota</taxon>
        <taxon>Diptera</taxon>
        <taxon>Nematocera</taxon>
        <taxon>Culicoidea</taxon>
        <taxon>Culicidae</taxon>
        <taxon>Anophelinae</taxon>
        <taxon>Anopheles</taxon>
    </lineage>
</organism>
<protein>
    <submittedName>
        <fullName evidence="1">Putative secreted peptide</fullName>
    </submittedName>
</protein>
<sequence>MQFPGPFASVALVIINLIAPSPTTSDRRNTFSEGYQCAAWAVGFRLPPSATISRVVVVIVAFCISNTQTGWLAAG</sequence>
<reference evidence="1" key="1">
    <citation type="submission" date="2018-01" db="EMBL/GenBank/DDBJ databases">
        <title>An insight into the sialome of Amazonian anophelines.</title>
        <authorList>
            <person name="Ribeiro J.M."/>
            <person name="Scarpassa V."/>
            <person name="Calvo E."/>
        </authorList>
    </citation>
    <scope>NUCLEOTIDE SEQUENCE</scope>
    <source>
        <tissue evidence="1">Salivary glands</tissue>
    </source>
</reference>